<dbReference type="InterPro" id="IPR013105">
    <property type="entry name" value="TPR_2"/>
</dbReference>
<feature type="repeat" description="TPR" evidence="3">
    <location>
        <begin position="261"/>
        <end position="294"/>
    </location>
</feature>
<dbReference type="SMART" id="SM00028">
    <property type="entry name" value="TPR"/>
    <property type="match status" value="2"/>
</dbReference>
<comment type="caution">
    <text evidence="5">The sequence shown here is derived from an EMBL/GenBank/DDBJ whole genome shotgun (WGS) entry which is preliminary data.</text>
</comment>
<dbReference type="GeneID" id="85339786"/>
<dbReference type="PANTHER" id="PTHR46035">
    <property type="entry name" value="TETRATRICOPEPTIDE REPEAT PROTEIN 4"/>
    <property type="match status" value="1"/>
</dbReference>
<feature type="compositionally biased region" description="Polar residues" evidence="4">
    <location>
        <begin position="8"/>
        <end position="20"/>
    </location>
</feature>
<accession>A0AAI9YUQ9</accession>
<keyword evidence="1" id="KW-0677">Repeat</keyword>
<dbReference type="PANTHER" id="PTHR46035:SF3">
    <property type="entry name" value="TRANSLOCATION PROTEIN SEC72"/>
    <property type="match status" value="1"/>
</dbReference>
<reference evidence="5 6" key="1">
    <citation type="submission" date="2016-10" db="EMBL/GenBank/DDBJ databases">
        <title>The genome sequence of Colletotrichum fioriniae PJ7.</title>
        <authorList>
            <person name="Baroncelli R."/>
        </authorList>
    </citation>
    <scope>NUCLEOTIDE SEQUENCE [LARGE SCALE GENOMIC DNA]</scope>
    <source>
        <strain evidence="5 6">IMI 309622</strain>
    </source>
</reference>
<dbReference type="InterPro" id="IPR011990">
    <property type="entry name" value="TPR-like_helical_dom_sf"/>
</dbReference>
<keyword evidence="2 3" id="KW-0802">TPR repeat</keyword>
<feature type="region of interest" description="Disordered" evidence="4">
    <location>
        <begin position="1"/>
        <end position="47"/>
    </location>
</feature>
<dbReference type="EMBL" id="MOOE01000008">
    <property type="protein sequence ID" value="KAK1525659.1"/>
    <property type="molecule type" value="Genomic_DNA"/>
</dbReference>
<dbReference type="Proteomes" id="UP001240678">
    <property type="component" value="Unassembled WGS sequence"/>
</dbReference>
<evidence type="ECO:0000256" key="4">
    <source>
        <dbReference type="SAM" id="MobiDB-lite"/>
    </source>
</evidence>
<feature type="compositionally biased region" description="Low complexity" evidence="4">
    <location>
        <begin position="38"/>
        <end position="47"/>
    </location>
</feature>
<dbReference type="GO" id="GO:0005634">
    <property type="term" value="C:nucleus"/>
    <property type="evidence" value="ECO:0007669"/>
    <property type="project" value="TreeGrafter"/>
</dbReference>
<dbReference type="InterPro" id="IPR019734">
    <property type="entry name" value="TPR_rpt"/>
</dbReference>
<keyword evidence="6" id="KW-1185">Reference proteome</keyword>
<name>A0AAI9YUQ9_9PEZI</name>
<organism evidence="5 6">
    <name type="scientific">Colletotrichum costaricense</name>
    <dbReference type="NCBI Taxonomy" id="1209916"/>
    <lineage>
        <taxon>Eukaryota</taxon>
        <taxon>Fungi</taxon>
        <taxon>Dikarya</taxon>
        <taxon>Ascomycota</taxon>
        <taxon>Pezizomycotina</taxon>
        <taxon>Sordariomycetes</taxon>
        <taxon>Hypocreomycetidae</taxon>
        <taxon>Glomerellales</taxon>
        <taxon>Glomerellaceae</taxon>
        <taxon>Colletotrichum</taxon>
        <taxon>Colletotrichum acutatum species complex</taxon>
    </lineage>
</organism>
<dbReference type="AlphaFoldDB" id="A0AAI9YUQ9"/>
<dbReference type="GO" id="GO:0006457">
    <property type="term" value="P:protein folding"/>
    <property type="evidence" value="ECO:0007669"/>
    <property type="project" value="TreeGrafter"/>
</dbReference>
<dbReference type="GO" id="GO:0051879">
    <property type="term" value="F:Hsp90 protein binding"/>
    <property type="evidence" value="ECO:0007669"/>
    <property type="project" value="TreeGrafter"/>
</dbReference>
<evidence type="ECO:0000313" key="5">
    <source>
        <dbReference type="EMBL" id="KAK1525659.1"/>
    </source>
</evidence>
<protein>
    <submittedName>
        <fullName evidence="5">Tetratricopeptide</fullName>
    </submittedName>
</protein>
<sequence length="311" mass="34467">MARPDPIRTTSREVSSNSMCQRLGRPPWTPGSTAGNKPPSRSNPRNNTSFAIAALLTSVTPYHFTIPGRGHPNTPSTTGITDEPVRPCDDTDKVIQHHHIYTTTQLPPNMTDLTHFDLLPLQLDPQSKSLSSTSSSRALAAELSQLNALHRSLITSDTTTQHGVPPPPMPVNPKRSAQVAKLRDSGNAEFHKKKYGDAIKFYTLGLQMALTRPLWEPSQLVREEVSGLYANRAQAHMALQQWAEGSVDAEASVEARKVGNAKAWWRRGKCLMEMGRLEEAREWVGKALEYEGEEGELVAQYKEIEARLEKA</sequence>
<dbReference type="Pfam" id="PF07719">
    <property type="entry name" value="TPR_2"/>
    <property type="match status" value="1"/>
</dbReference>
<evidence type="ECO:0000256" key="2">
    <source>
        <dbReference type="ARBA" id="ARBA00022803"/>
    </source>
</evidence>
<proteinExistence type="predicted"/>
<dbReference type="GO" id="GO:0005829">
    <property type="term" value="C:cytosol"/>
    <property type="evidence" value="ECO:0007669"/>
    <property type="project" value="TreeGrafter"/>
</dbReference>
<dbReference type="PROSITE" id="PS50005">
    <property type="entry name" value="TPR"/>
    <property type="match status" value="1"/>
</dbReference>
<dbReference type="SUPFAM" id="SSF48452">
    <property type="entry name" value="TPR-like"/>
    <property type="match status" value="1"/>
</dbReference>
<evidence type="ECO:0000313" key="6">
    <source>
        <dbReference type="Proteomes" id="UP001240678"/>
    </source>
</evidence>
<dbReference type="GO" id="GO:0030544">
    <property type="term" value="F:Hsp70 protein binding"/>
    <property type="evidence" value="ECO:0007669"/>
    <property type="project" value="TreeGrafter"/>
</dbReference>
<evidence type="ECO:0000256" key="3">
    <source>
        <dbReference type="PROSITE-ProRule" id="PRU00339"/>
    </source>
</evidence>
<dbReference type="Gene3D" id="1.25.40.10">
    <property type="entry name" value="Tetratricopeptide repeat domain"/>
    <property type="match status" value="1"/>
</dbReference>
<gene>
    <name evidence="5" type="ORF">CCOS01_08077</name>
</gene>
<dbReference type="RefSeq" id="XP_060312513.1">
    <property type="nucleotide sequence ID" value="XM_060456239.1"/>
</dbReference>
<evidence type="ECO:0000256" key="1">
    <source>
        <dbReference type="ARBA" id="ARBA00022737"/>
    </source>
</evidence>